<keyword evidence="9" id="KW-1185">Reference proteome</keyword>
<evidence type="ECO:0000256" key="1">
    <source>
        <dbReference type="ARBA" id="ARBA00022598"/>
    </source>
</evidence>
<keyword evidence="4 6" id="KW-0067">ATP-binding</keyword>
<dbReference type="PANTHER" id="PTHR43033:SF1">
    <property type="entry name" value="TRNA(ILE)-LYSIDINE SYNTHASE-RELATED"/>
    <property type="match status" value="1"/>
</dbReference>
<keyword evidence="3 6" id="KW-0547">Nucleotide-binding</keyword>
<dbReference type="NCBIfam" id="TIGR02432">
    <property type="entry name" value="lysidine_TilS_N"/>
    <property type="match status" value="1"/>
</dbReference>
<comment type="similarity">
    <text evidence="6">Belongs to the tRNA(Ile)-lysidine synthase family.</text>
</comment>
<dbReference type="SUPFAM" id="SSF52402">
    <property type="entry name" value="Adenine nucleotide alpha hydrolases-like"/>
    <property type="match status" value="1"/>
</dbReference>
<name>A0A5R9GUP2_9PROT</name>
<keyword evidence="6" id="KW-0963">Cytoplasm</keyword>
<comment type="catalytic activity">
    <reaction evidence="5 6">
        <text>cytidine(34) in tRNA(Ile2) + L-lysine + ATP = lysidine(34) in tRNA(Ile2) + AMP + diphosphate + H(+)</text>
        <dbReference type="Rhea" id="RHEA:43744"/>
        <dbReference type="Rhea" id="RHEA-COMP:10625"/>
        <dbReference type="Rhea" id="RHEA-COMP:10670"/>
        <dbReference type="ChEBI" id="CHEBI:15378"/>
        <dbReference type="ChEBI" id="CHEBI:30616"/>
        <dbReference type="ChEBI" id="CHEBI:32551"/>
        <dbReference type="ChEBI" id="CHEBI:33019"/>
        <dbReference type="ChEBI" id="CHEBI:82748"/>
        <dbReference type="ChEBI" id="CHEBI:83665"/>
        <dbReference type="ChEBI" id="CHEBI:456215"/>
        <dbReference type="EC" id="6.3.4.19"/>
    </reaction>
</comment>
<dbReference type="InterPro" id="IPR012094">
    <property type="entry name" value="tRNA_Ile_lys_synt"/>
</dbReference>
<comment type="function">
    <text evidence="6">Ligates lysine onto the cytidine present at position 34 of the AUA codon-specific tRNA(Ile) that contains the anticodon CAU, in an ATP-dependent manner. Cytidine is converted to lysidine, thus changing the amino acid specificity of the tRNA from methionine to isoleucine.</text>
</comment>
<organism evidence="8 9">
    <name type="scientific">Mariprofundus erugo</name>
    <dbReference type="NCBI Taxonomy" id="2528639"/>
    <lineage>
        <taxon>Bacteria</taxon>
        <taxon>Pseudomonadati</taxon>
        <taxon>Pseudomonadota</taxon>
        <taxon>Candidatius Mariprofundia</taxon>
        <taxon>Mariprofundales</taxon>
        <taxon>Mariprofundaceae</taxon>
        <taxon>Mariprofundus</taxon>
    </lineage>
</organism>
<dbReference type="Proteomes" id="UP000306585">
    <property type="component" value="Unassembled WGS sequence"/>
</dbReference>
<evidence type="ECO:0000256" key="3">
    <source>
        <dbReference type="ARBA" id="ARBA00022741"/>
    </source>
</evidence>
<evidence type="ECO:0000256" key="5">
    <source>
        <dbReference type="ARBA" id="ARBA00048539"/>
    </source>
</evidence>
<dbReference type="HAMAP" id="MF_01161">
    <property type="entry name" value="tRNA_Ile_lys_synt"/>
    <property type="match status" value="1"/>
</dbReference>
<dbReference type="InterPro" id="IPR012795">
    <property type="entry name" value="tRNA_Ile_lys_synt_N"/>
</dbReference>
<protein>
    <recommendedName>
        <fullName evidence="6">tRNA(Ile)-lysidine synthase</fullName>
        <ecNumber evidence="6">6.3.4.19</ecNumber>
    </recommendedName>
    <alternativeName>
        <fullName evidence="6">tRNA(Ile)-2-lysyl-cytidine synthase</fullName>
    </alternativeName>
    <alternativeName>
        <fullName evidence="6">tRNA(Ile)-lysidine synthetase</fullName>
    </alternativeName>
</protein>
<accession>A0A5R9GUP2</accession>
<dbReference type="AlphaFoldDB" id="A0A5R9GUP2"/>
<comment type="subcellular location">
    <subcellularLocation>
        <location evidence="6">Cytoplasm</location>
    </subcellularLocation>
</comment>
<dbReference type="EMBL" id="VBRY01000002">
    <property type="protein sequence ID" value="TLS68695.1"/>
    <property type="molecule type" value="Genomic_DNA"/>
</dbReference>
<dbReference type="InterPro" id="IPR014729">
    <property type="entry name" value="Rossmann-like_a/b/a_fold"/>
</dbReference>
<gene>
    <name evidence="6 8" type="primary">tilS</name>
    <name evidence="8" type="ORF">FEF65_03080</name>
</gene>
<dbReference type="PANTHER" id="PTHR43033">
    <property type="entry name" value="TRNA(ILE)-LYSIDINE SYNTHASE-RELATED"/>
    <property type="match status" value="1"/>
</dbReference>
<dbReference type="GO" id="GO:0005524">
    <property type="term" value="F:ATP binding"/>
    <property type="evidence" value="ECO:0007669"/>
    <property type="project" value="UniProtKB-UniRule"/>
</dbReference>
<evidence type="ECO:0000256" key="2">
    <source>
        <dbReference type="ARBA" id="ARBA00022694"/>
    </source>
</evidence>
<evidence type="ECO:0000256" key="4">
    <source>
        <dbReference type="ARBA" id="ARBA00022840"/>
    </source>
</evidence>
<keyword evidence="2 6" id="KW-0819">tRNA processing</keyword>
<comment type="caution">
    <text evidence="8">The sequence shown here is derived from an EMBL/GenBank/DDBJ whole genome shotgun (WGS) entry which is preliminary data.</text>
</comment>
<comment type="domain">
    <text evidence="6">The N-terminal region contains the highly conserved SGGXDS motif, predicted to be a P-loop motif involved in ATP binding.</text>
</comment>
<dbReference type="CDD" id="cd01992">
    <property type="entry name" value="TilS_N"/>
    <property type="match status" value="1"/>
</dbReference>
<dbReference type="GO" id="GO:0005737">
    <property type="term" value="C:cytoplasm"/>
    <property type="evidence" value="ECO:0007669"/>
    <property type="project" value="UniProtKB-SubCell"/>
</dbReference>
<dbReference type="GO" id="GO:0032267">
    <property type="term" value="F:tRNA(Ile)-lysidine synthase activity"/>
    <property type="evidence" value="ECO:0007669"/>
    <property type="project" value="UniProtKB-EC"/>
</dbReference>
<evidence type="ECO:0000313" key="8">
    <source>
        <dbReference type="EMBL" id="TLS68695.1"/>
    </source>
</evidence>
<proteinExistence type="inferred from homology"/>
<keyword evidence="1 6" id="KW-0436">Ligase</keyword>
<evidence type="ECO:0000259" key="7">
    <source>
        <dbReference type="Pfam" id="PF01171"/>
    </source>
</evidence>
<evidence type="ECO:0000256" key="6">
    <source>
        <dbReference type="HAMAP-Rule" id="MF_01161"/>
    </source>
</evidence>
<dbReference type="Pfam" id="PF01171">
    <property type="entry name" value="ATP_bind_3"/>
    <property type="match status" value="1"/>
</dbReference>
<sequence length="324" mass="36225">MAVPSASFDLLPEAGKLPINVAVGWSGGADSTALLLALAGKGYRVHAWHVDHAWRSSSSDEAQWLTRQAAGWGIPVLTTRLPAPAGHNREASAREARYQCFERWAQQTGIDTLCLGHHRNDQAETVCMRLLQGAGISGCRGMLDNRRQGSLNIVRPLLHTPGSKLRQWLTETGTGWIEDASNHDLSIRRNHIRHRLFPAIMATGIDPAELFLRWQQQAARLTEMLERDVEPLLPDTSAWRHDEQGAFISWRLWSAASPPVRARLLQKMMAFVLGEGATPGRRHILLVEEWTQKSGLGGLDLSRCRLQRRRKHLHLCRTTAGLHS</sequence>
<dbReference type="InterPro" id="IPR011063">
    <property type="entry name" value="TilS/TtcA_N"/>
</dbReference>
<dbReference type="Gene3D" id="3.40.50.620">
    <property type="entry name" value="HUPs"/>
    <property type="match status" value="1"/>
</dbReference>
<feature type="binding site" evidence="6">
    <location>
        <begin position="26"/>
        <end position="31"/>
    </location>
    <ligand>
        <name>ATP</name>
        <dbReference type="ChEBI" id="CHEBI:30616"/>
    </ligand>
</feature>
<dbReference type="EC" id="6.3.4.19" evidence="6"/>
<reference evidence="8 9" key="1">
    <citation type="journal article" date="2019" name="Appl. Environ. Microbiol.">
        <title>Environmental Evidence and Genomic Insight of Iron-oxidizing Bacteria Preference Towards More Corrosion Resistant Stainless Steel at Higher Salinities.</title>
        <authorList>
            <person name="Garrison C.E."/>
            <person name="Price K.A."/>
            <person name="Field E.K."/>
        </authorList>
    </citation>
    <scope>NUCLEOTIDE SEQUENCE [LARGE SCALE GENOMIC DNA]</scope>
    <source>
        <strain evidence="8 9">P3</strain>
    </source>
</reference>
<dbReference type="GO" id="GO:0006400">
    <property type="term" value="P:tRNA modification"/>
    <property type="evidence" value="ECO:0007669"/>
    <property type="project" value="UniProtKB-UniRule"/>
</dbReference>
<evidence type="ECO:0000313" key="9">
    <source>
        <dbReference type="Proteomes" id="UP000306585"/>
    </source>
</evidence>
<feature type="domain" description="tRNA(Ile)-lysidine/2-thiocytidine synthase N-terminal" evidence="7">
    <location>
        <begin position="21"/>
        <end position="195"/>
    </location>
</feature>